<dbReference type="InterPro" id="IPR036909">
    <property type="entry name" value="Cyt_c-like_dom_sf"/>
</dbReference>
<feature type="domain" description="Cytochrome c" evidence="7">
    <location>
        <begin position="144"/>
        <end position="234"/>
    </location>
</feature>
<dbReference type="PROSITE" id="PS51007">
    <property type="entry name" value="CYTC"/>
    <property type="match status" value="1"/>
</dbReference>
<keyword evidence="1 4" id="KW-0349">Heme</keyword>
<dbReference type="AlphaFoldDB" id="A0A4R3LN10"/>
<dbReference type="GO" id="GO:0046872">
    <property type="term" value="F:metal ion binding"/>
    <property type="evidence" value="ECO:0007669"/>
    <property type="project" value="UniProtKB-KW"/>
</dbReference>
<dbReference type="Gene3D" id="1.10.760.10">
    <property type="entry name" value="Cytochrome c-like domain"/>
    <property type="match status" value="2"/>
</dbReference>
<dbReference type="GO" id="GO:0020037">
    <property type="term" value="F:heme binding"/>
    <property type="evidence" value="ECO:0007669"/>
    <property type="project" value="InterPro"/>
</dbReference>
<evidence type="ECO:0000313" key="9">
    <source>
        <dbReference type="Proteomes" id="UP000294599"/>
    </source>
</evidence>
<keyword evidence="3 4" id="KW-0408">Iron</keyword>
<evidence type="ECO:0000256" key="6">
    <source>
        <dbReference type="SAM" id="SignalP"/>
    </source>
</evidence>
<dbReference type="InterPro" id="IPR050597">
    <property type="entry name" value="Cytochrome_c_Oxidase_Subunit"/>
</dbReference>
<organism evidence="8 9">
    <name type="scientific">Pseudofulvimonas gallinarii</name>
    <dbReference type="NCBI Taxonomy" id="634155"/>
    <lineage>
        <taxon>Bacteria</taxon>
        <taxon>Pseudomonadati</taxon>
        <taxon>Pseudomonadota</taxon>
        <taxon>Gammaproteobacteria</taxon>
        <taxon>Lysobacterales</taxon>
        <taxon>Rhodanobacteraceae</taxon>
        <taxon>Pseudofulvimonas</taxon>
    </lineage>
</organism>
<keyword evidence="6" id="KW-0732">Signal</keyword>
<evidence type="ECO:0000256" key="2">
    <source>
        <dbReference type="ARBA" id="ARBA00022723"/>
    </source>
</evidence>
<feature type="region of interest" description="Disordered" evidence="5">
    <location>
        <begin position="234"/>
        <end position="270"/>
    </location>
</feature>
<dbReference type="Pfam" id="PF00034">
    <property type="entry name" value="Cytochrom_C"/>
    <property type="match status" value="1"/>
</dbReference>
<dbReference type="SUPFAM" id="SSF46626">
    <property type="entry name" value="Cytochrome c"/>
    <property type="match status" value="2"/>
</dbReference>
<evidence type="ECO:0000313" key="8">
    <source>
        <dbReference type="EMBL" id="TCS99266.1"/>
    </source>
</evidence>
<dbReference type="OrthoDB" id="9773456at2"/>
<name>A0A4R3LN10_9GAMM</name>
<feature type="signal peptide" evidence="6">
    <location>
        <begin position="1"/>
        <end position="25"/>
    </location>
</feature>
<dbReference type="RefSeq" id="WP_123521970.1">
    <property type="nucleotide sequence ID" value="NZ_JBHLWF010000031.1"/>
</dbReference>
<sequence length="270" mass="28258">MPTSPSFLHRLPVLILLMLAAPASAQVGATASGTDAIEIPAADAQPAAVPVPDLREQLAACAICHGEHGEGATEGGEYFPHLAGKPAGYLLAQMQAFRDGRRLYPRMVYLMQYMDDGWLGEIAHWYAAQPAHTQRVESTALDAAARARAETLVYSGDPERGLPACAACHGDRLTGVEPGIPALVGLPTDYLIAQLGGWITGARSSKAPDCMADIARRIDPVDIRLVSTWLAGQSAAPGERPLPAGSVEPPMPCGSLTAAHDPAVTTEASP</sequence>
<reference evidence="8 9" key="1">
    <citation type="submission" date="2019-03" db="EMBL/GenBank/DDBJ databases">
        <title>Genomic Encyclopedia of Type Strains, Phase IV (KMG-IV): sequencing the most valuable type-strain genomes for metagenomic binning, comparative biology and taxonomic classification.</title>
        <authorList>
            <person name="Goeker M."/>
        </authorList>
    </citation>
    <scope>NUCLEOTIDE SEQUENCE [LARGE SCALE GENOMIC DNA]</scope>
    <source>
        <strain evidence="8 9">DSM 21944</strain>
    </source>
</reference>
<evidence type="ECO:0000256" key="4">
    <source>
        <dbReference type="PROSITE-ProRule" id="PRU00433"/>
    </source>
</evidence>
<evidence type="ECO:0000256" key="1">
    <source>
        <dbReference type="ARBA" id="ARBA00022617"/>
    </source>
</evidence>
<dbReference type="PANTHER" id="PTHR33751:SF11">
    <property type="entry name" value="BLL4483 PROTEIN"/>
    <property type="match status" value="1"/>
</dbReference>
<keyword evidence="2 4" id="KW-0479">Metal-binding</keyword>
<evidence type="ECO:0000259" key="7">
    <source>
        <dbReference type="PROSITE" id="PS51007"/>
    </source>
</evidence>
<dbReference type="PANTHER" id="PTHR33751">
    <property type="entry name" value="CBB3-TYPE CYTOCHROME C OXIDASE SUBUNIT FIXP"/>
    <property type="match status" value="1"/>
</dbReference>
<feature type="chain" id="PRO_5020446965" evidence="6">
    <location>
        <begin position="26"/>
        <end position="270"/>
    </location>
</feature>
<dbReference type="GO" id="GO:0009055">
    <property type="term" value="F:electron transfer activity"/>
    <property type="evidence" value="ECO:0007669"/>
    <property type="project" value="InterPro"/>
</dbReference>
<dbReference type="Proteomes" id="UP000294599">
    <property type="component" value="Unassembled WGS sequence"/>
</dbReference>
<comment type="caution">
    <text evidence="8">The sequence shown here is derived from an EMBL/GenBank/DDBJ whole genome shotgun (WGS) entry which is preliminary data.</text>
</comment>
<evidence type="ECO:0000256" key="5">
    <source>
        <dbReference type="SAM" id="MobiDB-lite"/>
    </source>
</evidence>
<protein>
    <submittedName>
        <fullName evidence="8">Cytochrome c553</fullName>
    </submittedName>
</protein>
<proteinExistence type="predicted"/>
<keyword evidence="9" id="KW-1185">Reference proteome</keyword>
<dbReference type="InterPro" id="IPR009056">
    <property type="entry name" value="Cyt_c-like_dom"/>
</dbReference>
<dbReference type="EMBL" id="SMAF01000006">
    <property type="protein sequence ID" value="TCS99266.1"/>
    <property type="molecule type" value="Genomic_DNA"/>
</dbReference>
<gene>
    <name evidence="8" type="ORF">EDC25_106104</name>
</gene>
<accession>A0A4R3LN10</accession>
<evidence type="ECO:0000256" key="3">
    <source>
        <dbReference type="ARBA" id="ARBA00023004"/>
    </source>
</evidence>